<keyword evidence="2" id="KW-1185">Reference proteome</keyword>
<accession>A0A9W5B2N9</accession>
<protein>
    <submittedName>
        <fullName evidence="1">Uncharacterized protein</fullName>
    </submittedName>
</protein>
<organism evidence="1 2">
    <name type="scientific">Agrobacterium genomosp. 2 str. CFBP 5494</name>
    <dbReference type="NCBI Taxonomy" id="1183436"/>
    <lineage>
        <taxon>Bacteria</taxon>
        <taxon>Pseudomonadati</taxon>
        <taxon>Pseudomonadota</taxon>
        <taxon>Alphaproteobacteria</taxon>
        <taxon>Hyphomicrobiales</taxon>
        <taxon>Rhizobiaceae</taxon>
        <taxon>Rhizobium/Agrobacterium group</taxon>
        <taxon>Agrobacterium</taxon>
        <taxon>Agrobacterium tumefaciens complex</taxon>
    </lineage>
</organism>
<evidence type="ECO:0000313" key="2">
    <source>
        <dbReference type="Proteomes" id="UP000191933"/>
    </source>
</evidence>
<comment type="caution">
    <text evidence="1">The sequence shown here is derived from an EMBL/GenBank/DDBJ whole genome shotgun (WGS) entry which is preliminary data.</text>
</comment>
<proteinExistence type="predicted"/>
<reference evidence="1 2" key="1">
    <citation type="submission" date="2016-01" db="EMBL/GenBank/DDBJ databases">
        <authorList>
            <person name="Regsiter A."/>
            <person name="william w."/>
        </authorList>
    </citation>
    <scope>NUCLEOTIDE SEQUENCE [LARGE SCALE GENOMIC DNA]</scope>
    <source>
        <strain evidence="1 2">CFBP 5494</strain>
    </source>
</reference>
<dbReference type="AlphaFoldDB" id="A0A9W5B2N9"/>
<dbReference type="EMBL" id="FBVY01000018">
    <property type="protein sequence ID" value="CUW93599.1"/>
    <property type="molecule type" value="Genomic_DNA"/>
</dbReference>
<evidence type="ECO:0000313" key="1">
    <source>
        <dbReference type="EMBL" id="CUW93599.1"/>
    </source>
</evidence>
<dbReference type="RefSeq" id="WP_139786330.1">
    <property type="nucleotide sequence ID" value="NZ_LT009718.1"/>
</dbReference>
<name>A0A9W5B2N9_9HYPH</name>
<dbReference type="Proteomes" id="UP000191933">
    <property type="component" value="Unassembled WGS sequence"/>
</dbReference>
<gene>
    <name evidence="1" type="ORF">AGR2A_Cc70053</name>
</gene>
<sequence>MDIATDLSDEAMAIKYGHVINEIPELWEALRIHEIKNRPEAIPGGFNMKSNSISVQREGGMLRLRIGNARG</sequence>